<gene>
    <name evidence="2" type="ORF">EVJ48_08720</name>
</gene>
<keyword evidence="1" id="KW-0472">Membrane</keyword>
<evidence type="ECO:0008006" key="4">
    <source>
        <dbReference type="Google" id="ProtNLM"/>
    </source>
</evidence>
<comment type="caution">
    <text evidence="2">The sequence shown here is derived from an EMBL/GenBank/DDBJ whole genome shotgun (WGS) entry which is preliminary data.</text>
</comment>
<feature type="transmembrane region" description="Helical" evidence="1">
    <location>
        <begin position="93"/>
        <end position="115"/>
    </location>
</feature>
<evidence type="ECO:0000313" key="2">
    <source>
        <dbReference type="EMBL" id="RZV37558.1"/>
    </source>
</evidence>
<feature type="transmembrane region" description="Helical" evidence="1">
    <location>
        <begin position="61"/>
        <end position="81"/>
    </location>
</feature>
<proteinExistence type="predicted"/>
<sequence>MLLIILPLIISNNFNFNSGSFYVFPNFAIAGLVFISAYLDVYSGWIVAYIIFYIYGSMTPLNPAVFGFSGTLSYAASYVIWRRMPFENTVTEILITFAVSYIFYLILFLTVFYGLKIDFTYWNFLFSYVLPVSITTALVSPAVFYAFKKAGLGNFLNKRKLIQI</sequence>
<accession>A0A520X8T7</accession>
<keyword evidence="1" id="KW-0812">Transmembrane</keyword>
<dbReference type="AlphaFoldDB" id="A0A520X8T7"/>
<protein>
    <recommendedName>
        <fullName evidence="4">Rod shape-determining protein MreD</fullName>
    </recommendedName>
</protein>
<organism evidence="2 3">
    <name type="scientific">Candidatus Acidulodesulfobacterium acidiphilum</name>
    <dbReference type="NCBI Taxonomy" id="2597224"/>
    <lineage>
        <taxon>Bacteria</taxon>
        <taxon>Deltaproteobacteria</taxon>
        <taxon>Candidatus Acidulodesulfobacterales</taxon>
        <taxon>Candidatus Acidulodesulfobacterium</taxon>
    </lineage>
</organism>
<evidence type="ECO:0000256" key="1">
    <source>
        <dbReference type="SAM" id="Phobius"/>
    </source>
</evidence>
<feature type="transmembrane region" description="Helical" evidence="1">
    <location>
        <begin position="121"/>
        <end position="147"/>
    </location>
</feature>
<dbReference type="Proteomes" id="UP000322454">
    <property type="component" value="Unassembled WGS sequence"/>
</dbReference>
<dbReference type="EMBL" id="SHMQ01000035">
    <property type="protein sequence ID" value="RZV37558.1"/>
    <property type="molecule type" value="Genomic_DNA"/>
</dbReference>
<keyword evidence="1" id="KW-1133">Transmembrane helix</keyword>
<name>A0A520X8T7_9DELT</name>
<evidence type="ECO:0000313" key="3">
    <source>
        <dbReference type="Proteomes" id="UP000322454"/>
    </source>
</evidence>
<reference evidence="2 3" key="1">
    <citation type="submission" date="2019-01" db="EMBL/GenBank/DDBJ databases">
        <title>Insights into ecological role of a new deltaproteobacterial order Candidatus Sinidesulfobacterales (Sva0485) by metagenomics and metatranscriptomics.</title>
        <authorList>
            <person name="Tan S."/>
            <person name="Liu J."/>
            <person name="Fang Y."/>
            <person name="Hedlund B."/>
            <person name="Lian Z.-H."/>
            <person name="Huang L.-Y."/>
            <person name="Li J.-T."/>
            <person name="Huang L.-N."/>
            <person name="Li W.-J."/>
            <person name="Jiang H.-C."/>
            <person name="Dong H.-L."/>
            <person name="Shu W.-S."/>
        </authorList>
    </citation>
    <scope>NUCLEOTIDE SEQUENCE [LARGE SCALE GENOMIC DNA]</scope>
    <source>
        <strain evidence="2">AP4</strain>
    </source>
</reference>